<keyword evidence="5" id="KW-1185">Reference proteome</keyword>
<dbReference type="Pfam" id="PF04082">
    <property type="entry name" value="Fungal_trans"/>
    <property type="match status" value="1"/>
</dbReference>
<dbReference type="AlphaFoldDB" id="M2ULX6"/>
<dbReference type="InterPro" id="IPR053230">
    <property type="entry name" value="Trans_reg_galc"/>
</dbReference>
<feature type="region of interest" description="Disordered" evidence="2">
    <location>
        <begin position="758"/>
        <end position="781"/>
    </location>
</feature>
<reference evidence="5" key="2">
    <citation type="journal article" date="2013" name="PLoS Genet.">
        <title>Comparative genome structure, secondary metabolite, and effector coding capacity across Cochliobolus pathogens.</title>
        <authorList>
            <person name="Condon B.J."/>
            <person name="Leng Y."/>
            <person name="Wu D."/>
            <person name="Bushley K.E."/>
            <person name="Ohm R.A."/>
            <person name="Otillar R."/>
            <person name="Martin J."/>
            <person name="Schackwitz W."/>
            <person name="Grimwood J."/>
            <person name="MohdZainudin N."/>
            <person name="Xue C."/>
            <person name="Wang R."/>
            <person name="Manning V.A."/>
            <person name="Dhillon B."/>
            <person name="Tu Z.J."/>
            <person name="Steffenson B.J."/>
            <person name="Salamov A."/>
            <person name="Sun H."/>
            <person name="Lowry S."/>
            <person name="LaButti K."/>
            <person name="Han J."/>
            <person name="Copeland A."/>
            <person name="Lindquist E."/>
            <person name="Barry K."/>
            <person name="Schmutz J."/>
            <person name="Baker S.E."/>
            <person name="Ciuffetti L.M."/>
            <person name="Grigoriev I.V."/>
            <person name="Zhong S."/>
            <person name="Turgeon B.G."/>
        </authorList>
    </citation>
    <scope>NUCLEOTIDE SEQUENCE [LARGE SCALE GENOMIC DNA]</scope>
    <source>
        <strain evidence="5">C5 / ATCC 48332 / race O</strain>
    </source>
</reference>
<dbReference type="CDD" id="cd12148">
    <property type="entry name" value="fungal_TF_MHR"/>
    <property type="match status" value="1"/>
</dbReference>
<proteinExistence type="predicted"/>
<dbReference type="HOGENOM" id="CLU_011910_2_0_1"/>
<evidence type="ECO:0000256" key="2">
    <source>
        <dbReference type="SAM" id="MobiDB-lite"/>
    </source>
</evidence>
<evidence type="ECO:0000256" key="1">
    <source>
        <dbReference type="ARBA" id="ARBA00023242"/>
    </source>
</evidence>
<keyword evidence="1" id="KW-0539">Nucleus</keyword>
<dbReference type="EMBL" id="KB445580">
    <property type="protein sequence ID" value="EMD88953.1"/>
    <property type="molecule type" value="Genomic_DNA"/>
</dbReference>
<evidence type="ECO:0000313" key="5">
    <source>
        <dbReference type="Proteomes" id="UP000016936"/>
    </source>
</evidence>
<accession>M2ULX6</accession>
<dbReference type="SMART" id="SM00906">
    <property type="entry name" value="Fungal_trans"/>
    <property type="match status" value="1"/>
</dbReference>
<feature type="region of interest" description="Disordered" evidence="2">
    <location>
        <begin position="135"/>
        <end position="154"/>
    </location>
</feature>
<feature type="compositionally biased region" description="Polar residues" evidence="2">
    <location>
        <begin position="138"/>
        <end position="154"/>
    </location>
</feature>
<dbReference type="eggNOG" id="ENOG502RZ6G">
    <property type="taxonomic scope" value="Eukaryota"/>
</dbReference>
<feature type="region of interest" description="Disordered" evidence="2">
    <location>
        <begin position="213"/>
        <end position="234"/>
    </location>
</feature>
<feature type="domain" description="Xylanolytic transcriptional activator regulatory" evidence="3">
    <location>
        <begin position="381"/>
        <end position="454"/>
    </location>
</feature>
<protein>
    <recommendedName>
        <fullName evidence="3">Xylanolytic transcriptional activator regulatory domain-containing protein</fullName>
    </recommendedName>
</protein>
<dbReference type="InterPro" id="IPR007219">
    <property type="entry name" value="XnlR_reg_dom"/>
</dbReference>
<dbReference type="GO" id="GO:0006351">
    <property type="term" value="P:DNA-templated transcription"/>
    <property type="evidence" value="ECO:0007669"/>
    <property type="project" value="InterPro"/>
</dbReference>
<sequence>MKLYMCVPTKSLVVPALVAIGTSSDATCRLALLMPGNEVFAAALEPWLQTLRNTIPKPYTARARPLNIKSLFHAYNESKLDRVGHRIGVECLGRVLEVTQQCQQLAALLREIRDRANVQDSNRITDLLDEIGEDLTETRLTPTPSNSDVDAQSSHGNVELGSIDYLEHLETEALDLLDEDLHSKDEARSTGFVGKSSEVQWLRAVALAQAERTDGSWDSSGPARRPSHAAGSEPVSSFSFWTDYDDVNIDFYVNPHEMPQSHVAEHLLQCYMSKVHDSFPILPSREFAEQARVYFGALQSGNAPSLNPKWQIILNLVFAIGANYAHLNEGWLANEHITYQARARAFGLGEAAVASHPDVPQIQSLGLLGFYWLSVGQVNRAWTIVGIAMRAAYSLGLHVRNEDPSANAKKRESLVQIWWSLYSLERILSVITGRPSIVVDSYCSVPLPMTNSEDGRAEGSTAAYVSIGDASISHLALFPVSSNVAASRPKTPQGFAKPSTSAGLYFRAGVQLSIITQNILTSLYSAGTMIRSPSDVQQDSTSLRQRLDQWASSLPLELRPHGDGRGPSDGFSRERVLLKFQFCSARILLTRPFLAARRQPWKDFHDASFARNMADGCIEAARAIVASLPDDFNGRIHEDLPWWCLVHHMMQAVSVFLLGLSYPSSTSCEASVIIHHVRKAISWLQRMQGPVAARAHRIAFDCFERVARQYGVDVSDLWDRKEAPVIRDFHSEPVPDVCVPRPSTTTAAAASTYGGYNAPTSANPAPHSEGPGFHPSYFTLQ</sequence>
<dbReference type="GO" id="GO:0008270">
    <property type="term" value="F:zinc ion binding"/>
    <property type="evidence" value="ECO:0007669"/>
    <property type="project" value="InterPro"/>
</dbReference>
<organism evidence="4 5">
    <name type="scientific">Cochliobolus heterostrophus (strain C5 / ATCC 48332 / race O)</name>
    <name type="common">Southern corn leaf blight fungus</name>
    <name type="synonym">Bipolaris maydis</name>
    <dbReference type="NCBI Taxonomy" id="701091"/>
    <lineage>
        <taxon>Eukaryota</taxon>
        <taxon>Fungi</taxon>
        <taxon>Dikarya</taxon>
        <taxon>Ascomycota</taxon>
        <taxon>Pezizomycotina</taxon>
        <taxon>Dothideomycetes</taxon>
        <taxon>Pleosporomycetidae</taxon>
        <taxon>Pleosporales</taxon>
        <taxon>Pleosporineae</taxon>
        <taxon>Pleosporaceae</taxon>
        <taxon>Bipolaris</taxon>
    </lineage>
</organism>
<dbReference type="Proteomes" id="UP000016936">
    <property type="component" value="Unassembled WGS sequence"/>
</dbReference>
<dbReference type="GO" id="GO:0003677">
    <property type="term" value="F:DNA binding"/>
    <property type="evidence" value="ECO:0007669"/>
    <property type="project" value="InterPro"/>
</dbReference>
<evidence type="ECO:0000313" key="4">
    <source>
        <dbReference type="EMBL" id="EMD88953.1"/>
    </source>
</evidence>
<dbReference type="OMA" id="YCARSQA"/>
<name>M2ULX6_COCH5</name>
<dbReference type="PANTHER" id="PTHR47654:SF5">
    <property type="entry name" value="TRANSCRIPTION FACTOR DOMAIN-CONTAINING PROTEIN"/>
    <property type="match status" value="1"/>
</dbReference>
<reference evidence="4 5" key="1">
    <citation type="journal article" date="2012" name="PLoS Pathog.">
        <title>Diverse lifestyles and strategies of plant pathogenesis encoded in the genomes of eighteen Dothideomycetes fungi.</title>
        <authorList>
            <person name="Ohm R.A."/>
            <person name="Feau N."/>
            <person name="Henrissat B."/>
            <person name="Schoch C.L."/>
            <person name="Horwitz B.A."/>
            <person name="Barry K.W."/>
            <person name="Condon B.J."/>
            <person name="Copeland A.C."/>
            <person name="Dhillon B."/>
            <person name="Glaser F."/>
            <person name="Hesse C.N."/>
            <person name="Kosti I."/>
            <person name="LaButti K."/>
            <person name="Lindquist E.A."/>
            <person name="Lucas S."/>
            <person name="Salamov A.A."/>
            <person name="Bradshaw R.E."/>
            <person name="Ciuffetti L."/>
            <person name="Hamelin R.C."/>
            <person name="Kema G.H.J."/>
            <person name="Lawrence C."/>
            <person name="Scott J.A."/>
            <person name="Spatafora J.W."/>
            <person name="Turgeon B.G."/>
            <person name="de Wit P.J.G.M."/>
            <person name="Zhong S."/>
            <person name="Goodwin S.B."/>
            <person name="Grigoriev I.V."/>
        </authorList>
    </citation>
    <scope>NUCLEOTIDE SEQUENCE [LARGE SCALE GENOMIC DNA]</scope>
    <source>
        <strain evidence="5">C5 / ATCC 48332 / race O</strain>
    </source>
</reference>
<evidence type="ECO:0000259" key="3">
    <source>
        <dbReference type="SMART" id="SM00906"/>
    </source>
</evidence>
<dbReference type="PANTHER" id="PTHR47654">
    <property type="entry name" value="ZN(II)2CYS6 TRANSCRIPTION FACTOR (EUROFUNG)-RELATED"/>
    <property type="match status" value="1"/>
</dbReference>
<dbReference type="OrthoDB" id="5296287at2759"/>
<gene>
    <name evidence="4" type="ORF">COCHEDRAFT_1196848</name>
</gene>